<dbReference type="Proteomes" id="UP001420932">
    <property type="component" value="Unassembled WGS sequence"/>
</dbReference>
<feature type="region of interest" description="Disordered" evidence="1">
    <location>
        <begin position="60"/>
        <end position="92"/>
    </location>
</feature>
<dbReference type="AlphaFoldDB" id="A0AAP0IUG9"/>
<gene>
    <name evidence="2" type="ORF">Syun_019669</name>
</gene>
<feature type="compositionally biased region" description="Low complexity" evidence="1">
    <location>
        <begin position="78"/>
        <end position="92"/>
    </location>
</feature>
<sequence length="358" mass="39168">MLIIEGHYETFKVGSDEDIATTITSFTKLLNEIKNHAKNYDQVSLSRSQLSPYQTLKQANTVNTSASPSIVSTHGLNSRRSPPSGSASPLSPSLDLPLRSSHLAFVSRHHLDLHLLPALVVSRSPVATVWICLFALAVTGYVFPLLSSRARQSPPSGYASPLSSSRARQLPPSGSASSLSPSLDLSLRSLRLALASHHHLDLPLRSRRLALASRHHLDLPLRSCCHWICISALVVPRSSLATIWIYLSLRSRRLALASHRCGTACATSASPTVRPLPPAVQLSLSRARSVECRRRFAGDCRHSSPVSHSSARSPLYYQNWTKREPYVNPCLLSKLERSLKFNISGSQPDASAKGKEKI</sequence>
<feature type="compositionally biased region" description="Polar residues" evidence="1">
    <location>
        <begin position="60"/>
        <end position="76"/>
    </location>
</feature>
<feature type="region of interest" description="Disordered" evidence="1">
    <location>
        <begin position="151"/>
        <end position="179"/>
    </location>
</feature>
<comment type="caution">
    <text evidence="2">The sequence shown here is derived from an EMBL/GenBank/DDBJ whole genome shotgun (WGS) entry which is preliminary data.</text>
</comment>
<reference evidence="2 3" key="1">
    <citation type="submission" date="2024-01" db="EMBL/GenBank/DDBJ databases">
        <title>Genome assemblies of Stephania.</title>
        <authorList>
            <person name="Yang L."/>
        </authorList>
    </citation>
    <scope>NUCLEOTIDE SEQUENCE [LARGE SCALE GENOMIC DNA]</scope>
    <source>
        <strain evidence="2">YNDBR</strain>
        <tissue evidence="2">Leaf</tissue>
    </source>
</reference>
<feature type="compositionally biased region" description="Polar residues" evidence="1">
    <location>
        <begin position="151"/>
        <end position="167"/>
    </location>
</feature>
<name>A0AAP0IUG9_9MAGN</name>
<evidence type="ECO:0000313" key="2">
    <source>
        <dbReference type="EMBL" id="KAK9122052.1"/>
    </source>
</evidence>
<evidence type="ECO:0000313" key="3">
    <source>
        <dbReference type="Proteomes" id="UP001420932"/>
    </source>
</evidence>
<protein>
    <submittedName>
        <fullName evidence="2">Uncharacterized protein</fullName>
    </submittedName>
</protein>
<proteinExistence type="predicted"/>
<feature type="compositionally biased region" description="Low complexity" evidence="1">
    <location>
        <begin position="170"/>
        <end position="179"/>
    </location>
</feature>
<accession>A0AAP0IUG9</accession>
<dbReference type="EMBL" id="JBBNAF010000008">
    <property type="protein sequence ID" value="KAK9122052.1"/>
    <property type="molecule type" value="Genomic_DNA"/>
</dbReference>
<keyword evidence="3" id="KW-1185">Reference proteome</keyword>
<evidence type="ECO:0000256" key="1">
    <source>
        <dbReference type="SAM" id="MobiDB-lite"/>
    </source>
</evidence>
<organism evidence="2 3">
    <name type="scientific">Stephania yunnanensis</name>
    <dbReference type="NCBI Taxonomy" id="152371"/>
    <lineage>
        <taxon>Eukaryota</taxon>
        <taxon>Viridiplantae</taxon>
        <taxon>Streptophyta</taxon>
        <taxon>Embryophyta</taxon>
        <taxon>Tracheophyta</taxon>
        <taxon>Spermatophyta</taxon>
        <taxon>Magnoliopsida</taxon>
        <taxon>Ranunculales</taxon>
        <taxon>Menispermaceae</taxon>
        <taxon>Menispermoideae</taxon>
        <taxon>Cissampelideae</taxon>
        <taxon>Stephania</taxon>
    </lineage>
</organism>